<evidence type="ECO:0000313" key="2">
    <source>
        <dbReference type="Proteomes" id="UP000318055"/>
    </source>
</evidence>
<accession>A0A518RDF0</accession>
<dbReference type="Gene3D" id="1.10.10.60">
    <property type="entry name" value="Homeodomain-like"/>
    <property type="match status" value="1"/>
</dbReference>
<organism evidence="1 2">
    <name type="scientific">Sphingomonas suaedae</name>
    <dbReference type="NCBI Taxonomy" id="2599297"/>
    <lineage>
        <taxon>Bacteria</taxon>
        <taxon>Pseudomonadati</taxon>
        <taxon>Pseudomonadota</taxon>
        <taxon>Alphaproteobacteria</taxon>
        <taxon>Sphingomonadales</taxon>
        <taxon>Sphingomonadaceae</taxon>
        <taxon>Sphingomonas</taxon>
    </lineage>
</organism>
<dbReference type="KEGG" id="ssua:FPZ54_05300"/>
<evidence type="ECO:0000313" key="1">
    <source>
        <dbReference type="EMBL" id="QDX25497.1"/>
    </source>
</evidence>
<reference evidence="1 2" key="1">
    <citation type="submission" date="2019-07" db="EMBL/GenBank/DDBJ databases">
        <title>Sphingomonas alkalisoli sp. nov., isolated from rhizosphere soil of Suaedae salsa.</title>
        <authorList>
            <person name="Zhang H."/>
            <person name="Xu L."/>
            <person name="Zhang J.-X."/>
            <person name="Sun J.-Q."/>
        </authorList>
    </citation>
    <scope>NUCLEOTIDE SEQUENCE [LARGE SCALE GENOMIC DNA]</scope>
    <source>
        <strain evidence="1 2">XS-10</strain>
    </source>
</reference>
<dbReference type="RefSeq" id="WP_145845527.1">
    <property type="nucleotide sequence ID" value="NZ_CP042239.1"/>
</dbReference>
<keyword evidence="2" id="KW-1185">Reference proteome</keyword>
<name>A0A518RDF0_9SPHN</name>
<sequence>MNDSPTPPAPSPTGMSDEDEAILAFTPAPTCGRADGWTARRQTDFIHALAVMGTVTRACKAVGMSRQTAYKLRERPEAADFARAWDAALMMGYDRMFSMAMDRALNGVTRPRYYRGRQIGTITRPDFRMALAALAEPPAPPQRRPKLTE</sequence>
<protein>
    <submittedName>
        <fullName evidence="1">Uncharacterized protein</fullName>
    </submittedName>
</protein>
<dbReference type="Proteomes" id="UP000318055">
    <property type="component" value="Chromosome"/>
</dbReference>
<gene>
    <name evidence="1" type="ORF">FPZ54_05300</name>
</gene>
<dbReference type="EMBL" id="CP042239">
    <property type="protein sequence ID" value="QDX25497.1"/>
    <property type="molecule type" value="Genomic_DNA"/>
</dbReference>
<dbReference type="OrthoDB" id="7282816at2"/>
<dbReference type="AlphaFoldDB" id="A0A518RDF0"/>
<proteinExistence type="predicted"/>